<evidence type="ECO:0000256" key="3">
    <source>
        <dbReference type="ARBA" id="ARBA00022516"/>
    </source>
</evidence>
<keyword evidence="5" id="KW-0276">Fatty acid metabolism</keyword>
<keyword evidence="7 12" id="KW-0560">Oxidoreductase</keyword>
<dbReference type="Proteomes" id="UP000694845">
    <property type="component" value="Unplaced"/>
</dbReference>
<evidence type="ECO:0000256" key="9">
    <source>
        <dbReference type="ARBA" id="ARBA00023098"/>
    </source>
</evidence>
<evidence type="ECO:0000256" key="4">
    <source>
        <dbReference type="ARBA" id="ARBA00022692"/>
    </source>
</evidence>
<keyword evidence="8" id="KW-0408">Iron</keyword>
<dbReference type="KEGG" id="aplc:110980103"/>
<dbReference type="InterPro" id="IPR005804">
    <property type="entry name" value="FA_desaturase_dom"/>
</dbReference>
<evidence type="ECO:0000256" key="10">
    <source>
        <dbReference type="ARBA" id="ARBA00023136"/>
    </source>
</evidence>
<keyword evidence="4 12" id="KW-0812">Transmembrane</keyword>
<dbReference type="Pfam" id="PF00487">
    <property type="entry name" value="FA_desaturase"/>
    <property type="match status" value="1"/>
</dbReference>
<gene>
    <name evidence="17" type="primary">LOC110980103</name>
</gene>
<evidence type="ECO:0000256" key="14">
    <source>
        <dbReference type="SAM" id="Phobius"/>
    </source>
</evidence>
<dbReference type="GO" id="GO:0005789">
    <property type="term" value="C:endoplasmic reticulum membrane"/>
    <property type="evidence" value="ECO:0007669"/>
    <property type="project" value="TreeGrafter"/>
</dbReference>
<evidence type="ECO:0000256" key="1">
    <source>
        <dbReference type="ARBA" id="ARBA00004141"/>
    </source>
</evidence>
<keyword evidence="16" id="KW-1185">Reference proteome</keyword>
<dbReference type="GO" id="GO:0004768">
    <property type="term" value="F:stearoyl-CoA 9-desaturase activity"/>
    <property type="evidence" value="ECO:0007669"/>
    <property type="project" value="TreeGrafter"/>
</dbReference>
<dbReference type="PANTHER" id="PTHR11351">
    <property type="entry name" value="ACYL-COA DESATURASE"/>
    <property type="match status" value="1"/>
</dbReference>
<keyword evidence="6 14" id="KW-1133">Transmembrane helix</keyword>
<sequence length="376" mass="42960">MCGCTPTYTAFVRTKKKQNKTRVMAPKNIVYGTVEVAQEDTPEDDTAATNPLDDDPDMPSTAEGPPRTATGTAKPGDPSENQTRIVWRNVILMAALHVVSVYSFFFLTWKCRPYTLLWAVGMYVCSGLGITAGAHRLWAHRCYKAKLPLRILLAIFNCMAFQNDIFEWARDHRVHHKYSETDADPHNATRGFFFSHVGWLLVRKHPKVIEKGSKINLRDLIDDPVVRFQRKYYQSLMFFFCFVGPTIVPIYLWGETFWNTLCVATLLRYCFLLNCTWMVNSVAHLWGSRPYDRFINPAENRLVSSLAIGEGWHNYHHTFPWDYKTGELGWRINFTTMFIDLMAALGQVSDRKVVPKATIVARKKRTGSLVAAAGCD</sequence>
<proteinExistence type="inferred from homology"/>
<dbReference type="PANTHER" id="PTHR11351:SF31">
    <property type="entry name" value="DESATURASE 1, ISOFORM A-RELATED"/>
    <property type="match status" value="1"/>
</dbReference>
<accession>A0A8B7YJI2</accession>
<keyword evidence="11 12" id="KW-0275">Fatty acid biosynthesis</keyword>
<dbReference type="GeneID" id="110980103"/>
<comment type="cofactor">
    <cofactor evidence="12">
        <name>Fe(2+)</name>
        <dbReference type="ChEBI" id="CHEBI:29033"/>
    </cofactor>
</comment>
<evidence type="ECO:0000256" key="7">
    <source>
        <dbReference type="ARBA" id="ARBA00023002"/>
    </source>
</evidence>
<dbReference type="CDD" id="cd03505">
    <property type="entry name" value="Delta9-FADS-like"/>
    <property type="match status" value="1"/>
</dbReference>
<keyword evidence="10 14" id="KW-0472">Membrane</keyword>
<name>A0A8B7YJI2_ACAPL</name>
<dbReference type="OrthoDB" id="10260134at2759"/>
<reference evidence="17" key="1">
    <citation type="submission" date="2025-08" db="UniProtKB">
        <authorList>
            <consortium name="RefSeq"/>
        </authorList>
    </citation>
    <scope>IDENTIFICATION</scope>
</reference>
<evidence type="ECO:0000256" key="5">
    <source>
        <dbReference type="ARBA" id="ARBA00022832"/>
    </source>
</evidence>
<comment type="domain">
    <text evidence="12">The histidine box domains are involved in binding the catalytic metal ions.</text>
</comment>
<protein>
    <submittedName>
        <fullName evidence="17">Stearoyl-CoA desaturase 5-like isoform X1</fullName>
    </submittedName>
</protein>
<dbReference type="AlphaFoldDB" id="A0A8B7YJI2"/>
<feature type="compositionally biased region" description="Acidic residues" evidence="13">
    <location>
        <begin position="37"/>
        <end position="57"/>
    </location>
</feature>
<evidence type="ECO:0000256" key="8">
    <source>
        <dbReference type="ARBA" id="ARBA00023004"/>
    </source>
</evidence>
<feature type="transmembrane region" description="Helical" evidence="14">
    <location>
        <begin position="115"/>
        <end position="138"/>
    </location>
</feature>
<comment type="similarity">
    <text evidence="2 12">Belongs to the fatty acid desaturase type 1 family.</text>
</comment>
<dbReference type="GO" id="GO:0006636">
    <property type="term" value="P:unsaturated fatty acid biosynthetic process"/>
    <property type="evidence" value="ECO:0007669"/>
    <property type="project" value="TreeGrafter"/>
</dbReference>
<dbReference type="PRINTS" id="PR00075">
    <property type="entry name" value="FACDDSATRASE"/>
</dbReference>
<evidence type="ECO:0000313" key="16">
    <source>
        <dbReference type="Proteomes" id="UP000694845"/>
    </source>
</evidence>
<dbReference type="RefSeq" id="XP_022092570.1">
    <property type="nucleotide sequence ID" value="XM_022236878.1"/>
</dbReference>
<feature type="transmembrane region" description="Helical" evidence="14">
    <location>
        <begin position="266"/>
        <end position="286"/>
    </location>
</feature>
<feature type="transmembrane region" description="Helical" evidence="14">
    <location>
        <begin position="90"/>
        <end position="109"/>
    </location>
</feature>
<dbReference type="InterPro" id="IPR015876">
    <property type="entry name" value="Acyl-CoA_DS"/>
</dbReference>
<keyword evidence="9" id="KW-0443">Lipid metabolism</keyword>
<keyword evidence="3 12" id="KW-0444">Lipid biosynthesis</keyword>
<evidence type="ECO:0000256" key="6">
    <source>
        <dbReference type="ARBA" id="ARBA00022989"/>
    </source>
</evidence>
<evidence type="ECO:0000256" key="2">
    <source>
        <dbReference type="ARBA" id="ARBA00009295"/>
    </source>
</evidence>
<dbReference type="GO" id="GO:0005506">
    <property type="term" value="F:iron ion binding"/>
    <property type="evidence" value="ECO:0007669"/>
    <property type="project" value="TreeGrafter"/>
</dbReference>
<evidence type="ECO:0000256" key="13">
    <source>
        <dbReference type="SAM" id="MobiDB-lite"/>
    </source>
</evidence>
<comment type="subcellular location">
    <subcellularLocation>
        <location evidence="1">Membrane</location>
        <topology evidence="1">Multi-pass membrane protein</topology>
    </subcellularLocation>
</comment>
<evidence type="ECO:0000259" key="15">
    <source>
        <dbReference type="Pfam" id="PF00487"/>
    </source>
</evidence>
<evidence type="ECO:0000256" key="12">
    <source>
        <dbReference type="RuleBase" id="RU000581"/>
    </source>
</evidence>
<feature type="domain" description="Fatty acid desaturase" evidence="15">
    <location>
        <begin position="118"/>
        <end position="320"/>
    </location>
</feature>
<feature type="transmembrane region" description="Helical" evidence="14">
    <location>
        <begin position="236"/>
        <end position="254"/>
    </location>
</feature>
<evidence type="ECO:0000256" key="11">
    <source>
        <dbReference type="ARBA" id="ARBA00023160"/>
    </source>
</evidence>
<evidence type="ECO:0000313" key="17">
    <source>
        <dbReference type="RefSeq" id="XP_022092570.1"/>
    </source>
</evidence>
<organism evidence="16 17">
    <name type="scientific">Acanthaster planci</name>
    <name type="common">Crown-of-thorns starfish</name>
    <dbReference type="NCBI Taxonomy" id="133434"/>
    <lineage>
        <taxon>Eukaryota</taxon>
        <taxon>Metazoa</taxon>
        <taxon>Echinodermata</taxon>
        <taxon>Eleutherozoa</taxon>
        <taxon>Asterozoa</taxon>
        <taxon>Asteroidea</taxon>
        <taxon>Valvatacea</taxon>
        <taxon>Valvatida</taxon>
        <taxon>Acanthasteridae</taxon>
        <taxon>Acanthaster</taxon>
    </lineage>
</organism>
<feature type="region of interest" description="Disordered" evidence="13">
    <location>
        <begin position="35"/>
        <end position="80"/>
    </location>
</feature>